<sequence>SQHLEAMQRFAEEVMPNFRGPAGVKKTA</sequence>
<evidence type="ECO:0000313" key="1">
    <source>
        <dbReference type="EMBL" id="SVC41044.1"/>
    </source>
</evidence>
<accession>A0A382LWB8</accession>
<dbReference type="AlphaFoldDB" id="A0A382LWB8"/>
<proteinExistence type="predicted"/>
<name>A0A382LWB8_9ZZZZ</name>
<dbReference type="EMBL" id="UINC01089718">
    <property type="protein sequence ID" value="SVC41044.1"/>
    <property type="molecule type" value="Genomic_DNA"/>
</dbReference>
<gene>
    <name evidence="1" type="ORF">METZ01_LOCUS293898</name>
</gene>
<protein>
    <submittedName>
        <fullName evidence="1">Uncharacterized protein</fullName>
    </submittedName>
</protein>
<organism evidence="1">
    <name type="scientific">marine metagenome</name>
    <dbReference type="NCBI Taxonomy" id="408172"/>
    <lineage>
        <taxon>unclassified sequences</taxon>
        <taxon>metagenomes</taxon>
        <taxon>ecological metagenomes</taxon>
    </lineage>
</organism>
<reference evidence="1" key="1">
    <citation type="submission" date="2018-05" db="EMBL/GenBank/DDBJ databases">
        <authorList>
            <person name="Lanie J.A."/>
            <person name="Ng W.-L."/>
            <person name="Kazmierczak K.M."/>
            <person name="Andrzejewski T.M."/>
            <person name="Davidsen T.M."/>
            <person name="Wayne K.J."/>
            <person name="Tettelin H."/>
            <person name="Glass J.I."/>
            <person name="Rusch D."/>
            <person name="Podicherti R."/>
            <person name="Tsui H.-C.T."/>
            <person name="Winkler M.E."/>
        </authorList>
    </citation>
    <scope>NUCLEOTIDE SEQUENCE</scope>
</reference>
<feature type="non-terminal residue" evidence="1">
    <location>
        <position position="1"/>
    </location>
</feature>